<dbReference type="Proteomes" id="UP001223743">
    <property type="component" value="Unassembled WGS sequence"/>
</dbReference>
<dbReference type="Pfam" id="PF13480">
    <property type="entry name" value="Acetyltransf_6"/>
    <property type="match status" value="1"/>
</dbReference>
<sequence length="410" mass="44934">MARSDAPAVAAFVPAVADRFERLVVGVHSDIAPMEAEWRALASEEGVSVYQSFDWVAAWLEAAAPAQAIRPAIVAVRAEGRLVMIWPLGVERVGPVRIARPLGGEHANIRMPIVAADWRCEAGDAAVDRLLRRIAASIRGVDLFDFDALPLDHEAAPLFLARHSAALPARCNVGTIRLAGDFAAVLAEHRGAKKTKKHRWQKNALAPVGGYQLRRASSREEADAMLDAFLAEKAAWFRRNGLDDSFAAPGIVAFFRALIARRWDEGREGVIDIDAIEFAGGIHAILGSGTANGRQSGYFLATTDDEWRRISPGELLIHDVIEAACARGTTLFDLGRGDERYKSSWLDRTETHVRLIRPVTLIGHAAALAIALRDRAEKKIRDDERLWSLVGKFRRSRGAARTTQPPVSED</sequence>
<name>A0ABU0M0K9_9HYPH</name>
<protein>
    <submittedName>
        <fullName evidence="2">CelD/BcsL family acetyltransferase involved in cellulose biosynthesis</fullName>
    </submittedName>
</protein>
<dbReference type="EMBL" id="JAUSWJ010000001">
    <property type="protein sequence ID" value="MDQ0514473.1"/>
    <property type="molecule type" value="Genomic_DNA"/>
</dbReference>
<accession>A0ABU0M0K9</accession>
<gene>
    <name evidence="2" type="ORF">QO015_000086</name>
</gene>
<dbReference type="InterPro" id="IPR038740">
    <property type="entry name" value="BioF2-like_GNAT_dom"/>
</dbReference>
<comment type="caution">
    <text evidence="2">The sequence shown here is derived from an EMBL/GenBank/DDBJ whole genome shotgun (WGS) entry which is preliminary data.</text>
</comment>
<dbReference type="SUPFAM" id="SSF55729">
    <property type="entry name" value="Acyl-CoA N-acyltransferases (Nat)"/>
    <property type="match status" value="1"/>
</dbReference>
<reference evidence="2 3" key="1">
    <citation type="submission" date="2023-07" db="EMBL/GenBank/DDBJ databases">
        <title>Genomic Encyclopedia of Type Strains, Phase IV (KMG-IV): sequencing the most valuable type-strain genomes for metagenomic binning, comparative biology and taxonomic classification.</title>
        <authorList>
            <person name="Goeker M."/>
        </authorList>
    </citation>
    <scope>NUCLEOTIDE SEQUENCE [LARGE SCALE GENOMIC DNA]</scope>
    <source>
        <strain evidence="2 3">B1-1</strain>
    </source>
</reference>
<proteinExistence type="predicted"/>
<evidence type="ECO:0000259" key="1">
    <source>
        <dbReference type="Pfam" id="PF13480"/>
    </source>
</evidence>
<dbReference type="Gene3D" id="3.40.630.30">
    <property type="match status" value="1"/>
</dbReference>
<dbReference type="RefSeq" id="WP_266282202.1">
    <property type="nucleotide sequence ID" value="NZ_JAPKNF010000001.1"/>
</dbReference>
<keyword evidence="3" id="KW-1185">Reference proteome</keyword>
<organism evidence="2 3">
    <name type="scientific">Kaistia geumhonensis</name>
    <dbReference type="NCBI Taxonomy" id="410839"/>
    <lineage>
        <taxon>Bacteria</taxon>
        <taxon>Pseudomonadati</taxon>
        <taxon>Pseudomonadota</taxon>
        <taxon>Alphaproteobacteria</taxon>
        <taxon>Hyphomicrobiales</taxon>
        <taxon>Kaistiaceae</taxon>
        <taxon>Kaistia</taxon>
    </lineage>
</organism>
<dbReference type="InterPro" id="IPR016181">
    <property type="entry name" value="Acyl_CoA_acyltransferase"/>
</dbReference>
<evidence type="ECO:0000313" key="3">
    <source>
        <dbReference type="Proteomes" id="UP001223743"/>
    </source>
</evidence>
<feature type="domain" description="BioF2-like acetyltransferase" evidence="1">
    <location>
        <begin position="194"/>
        <end position="343"/>
    </location>
</feature>
<evidence type="ECO:0000313" key="2">
    <source>
        <dbReference type="EMBL" id="MDQ0514473.1"/>
    </source>
</evidence>